<organism evidence="1">
    <name type="scientific">mine drainage metagenome</name>
    <dbReference type="NCBI Taxonomy" id="410659"/>
    <lineage>
        <taxon>unclassified sequences</taxon>
        <taxon>metagenomes</taxon>
        <taxon>ecological metagenomes</taxon>
    </lineage>
</organism>
<gene>
    <name evidence="1" type="ORF">GALL_30770</name>
</gene>
<protein>
    <submittedName>
        <fullName evidence="1">Uncharacterized protein</fullName>
    </submittedName>
</protein>
<dbReference type="AlphaFoldDB" id="A0A1J5T8A7"/>
<dbReference type="InterPro" id="IPR013783">
    <property type="entry name" value="Ig-like_fold"/>
</dbReference>
<dbReference type="EMBL" id="MLJW01000007">
    <property type="protein sequence ID" value="OIR16355.1"/>
    <property type="molecule type" value="Genomic_DNA"/>
</dbReference>
<sequence length="129" mass="13062">MFKFSRKLMLLVLLSVLAATTTCGAVAANGSAKLTVKTGVITVTNRGYGPLTITADPEVTRISGSGSFAIVAPATGTPCAKTLVVAGKGGTCAIGVRYTPLDTEISTARVTLADTGGKTATQETIISVR</sequence>
<accession>A0A1J5T8A7</accession>
<dbReference type="Gene3D" id="2.60.40.10">
    <property type="entry name" value="Immunoglobulins"/>
    <property type="match status" value="1"/>
</dbReference>
<name>A0A1J5T8A7_9ZZZZ</name>
<proteinExistence type="predicted"/>
<reference evidence="1" key="1">
    <citation type="submission" date="2016-10" db="EMBL/GenBank/DDBJ databases">
        <title>Sequence of Gallionella enrichment culture.</title>
        <authorList>
            <person name="Poehlein A."/>
            <person name="Muehling M."/>
            <person name="Daniel R."/>
        </authorList>
    </citation>
    <scope>NUCLEOTIDE SEQUENCE</scope>
</reference>
<comment type="caution">
    <text evidence="1">The sequence shown here is derived from an EMBL/GenBank/DDBJ whole genome shotgun (WGS) entry which is preliminary data.</text>
</comment>
<evidence type="ECO:0000313" key="1">
    <source>
        <dbReference type="EMBL" id="OIR16355.1"/>
    </source>
</evidence>